<feature type="domain" description="HPr" evidence="25">
    <location>
        <begin position="152"/>
        <end position="239"/>
    </location>
</feature>
<evidence type="ECO:0000256" key="12">
    <source>
        <dbReference type="ARBA" id="ARBA00020422"/>
    </source>
</evidence>
<evidence type="ECO:0000256" key="7">
    <source>
        <dbReference type="ARBA" id="ARBA00004496"/>
    </source>
</evidence>
<dbReference type="Pfam" id="PF00391">
    <property type="entry name" value="PEP-utilizers"/>
    <property type="match status" value="1"/>
</dbReference>
<dbReference type="Gene3D" id="3.20.20.60">
    <property type="entry name" value="Phosphoenolpyruvate-binding domains"/>
    <property type="match status" value="1"/>
</dbReference>
<comment type="similarity">
    <text evidence="8">Belongs to the PEP-utilizing enzyme family.</text>
</comment>
<dbReference type="PROSITE" id="PS51350">
    <property type="entry name" value="PTS_HPR_DOM"/>
    <property type="match status" value="1"/>
</dbReference>
<dbReference type="InterPro" id="IPR036618">
    <property type="entry name" value="PtsI_HPr-bd_sf"/>
</dbReference>
<evidence type="ECO:0000259" key="24">
    <source>
        <dbReference type="PROSITE" id="PS51096"/>
    </source>
</evidence>
<evidence type="ECO:0000256" key="14">
    <source>
        <dbReference type="ARBA" id="ARBA00022490"/>
    </source>
</evidence>
<dbReference type="Proteomes" id="UP000678513">
    <property type="component" value="Chromosome"/>
</dbReference>
<protein>
    <recommendedName>
        <fullName evidence="12">Phosphocarrier protein HPr</fullName>
        <ecNumber evidence="9">2.7.1.121</ecNumber>
        <ecNumber evidence="10">2.7.3.9</ecNumber>
    </recommendedName>
    <alternativeName>
        <fullName evidence="11">Phosphoenolpyruvate-protein phosphotransferase</fullName>
    </alternativeName>
    <alternativeName>
        <fullName evidence="21">Phosphotransferase system, enzyme I</fullName>
    </alternativeName>
</protein>
<keyword evidence="15" id="KW-0762">Sugar transport</keyword>
<dbReference type="InterPro" id="IPR015813">
    <property type="entry name" value="Pyrv/PenolPyrv_kinase-like_dom"/>
</dbReference>
<dbReference type="InterPro" id="IPR012844">
    <property type="entry name" value="DhaM_N"/>
</dbReference>
<keyword evidence="20" id="KW-0460">Magnesium</keyword>
<evidence type="ECO:0000256" key="10">
    <source>
        <dbReference type="ARBA" id="ARBA00012232"/>
    </source>
</evidence>
<dbReference type="EC" id="2.7.3.9" evidence="10"/>
<evidence type="ECO:0000256" key="6">
    <source>
        <dbReference type="ARBA" id="ARBA00003681"/>
    </source>
</evidence>
<dbReference type="PRINTS" id="PR00107">
    <property type="entry name" value="PHOSPHOCPHPR"/>
</dbReference>
<dbReference type="PROSITE" id="PS00742">
    <property type="entry name" value="PEP_ENZYMES_2"/>
    <property type="match status" value="1"/>
</dbReference>
<dbReference type="SUPFAM" id="SSF53062">
    <property type="entry name" value="PTS system fructose IIA component-like"/>
    <property type="match status" value="1"/>
</dbReference>
<dbReference type="Pfam" id="PF00381">
    <property type="entry name" value="PTS-HPr"/>
    <property type="match status" value="1"/>
</dbReference>
<dbReference type="Gene3D" id="3.40.50.510">
    <property type="entry name" value="Phosphotransferase system, mannose-type IIA component"/>
    <property type="match status" value="1"/>
</dbReference>
<dbReference type="InterPro" id="IPR004701">
    <property type="entry name" value="PTS_EIIA_man-typ"/>
</dbReference>
<keyword evidence="16 26" id="KW-0808">Transferase</keyword>
<dbReference type="InterPro" id="IPR001020">
    <property type="entry name" value="PTS_HPr_His_P_site"/>
</dbReference>
<dbReference type="SUPFAM" id="SSF55594">
    <property type="entry name" value="HPr-like"/>
    <property type="match status" value="1"/>
</dbReference>
<dbReference type="PROSITE" id="PS00370">
    <property type="entry name" value="PEP_ENZYMES_PHOS_SITE"/>
    <property type="match status" value="1"/>
</dbReference>
<dbReference type="InterPro" id="IPR040442">
    <property type="entry name" value="Pyrv_kinase-like_dom_sf"/>
</dbReference>
<evidence type="ECO:0000256" key="19">
    <source>
        <dbReference type="ARBA" id="ARBA00022777"/>
    </source>
</evidence>
<dbReference type="NCBIfam" id="TIGR01417">
    <property type="entry name" value="PTS_I_fam"/>
    <property type="match status" value="1"/>
</dbReference>
<evidence type="ECO:0000313" key="27">
    <source>
        <dbReference type="Proteomes" id="UP000678513"/>
    </source>
</evidence>
<evidence type="ECO:0000256" key="2">
    <source>
        <dbReference type="ARBA" id="ARBA00001113"/>
    </source>
</evidence>
<dbReference type="InterPro" id="IPR018274">
    <property type="entry name" value="PEP_util_AS"/>
</dbReference>
<evidence type="ECO:0000256" key="5">
    <source>
        <dbReference type="ARBA" id="ARBA00002788"/>
    </source>
</evidence>
<dbReference type="EC" id="2.7.1.121" evidence="9"/>
<evidence type="ECO:0000256" key="9">
    <source>
        <dbReference type="ARBA" id="ARBA00012095"/>
    </source>
</evidence>
<feature type="domain" description="PTS EIIA type-4" evidence="24">
    <location>
        <begin position="3"/>
        <end position="133"/>
    </location>
</feature>
<keyword evidence="14" id="KW-0963">Cytoplasm</keyword>
<reference evidence="26 27" key="1">
    <citation type="submission" date="2021-03" db="EMBL/GenBank/DDBJ databases">
        <title>Human Oral Microbial Genomes.</title>
        <authorList>
            <person name="Johnston C.D."/>
            <person name="Chen T."/>
            <person name="Dewhirst F.E."/>
        </authorList>
    </citation>
    <scope>NUCLEOTIDE SEQUENCE [LARGE SCALE GENOMIC DNA]</scope>
    <source>
        <strain evidence="26 27">DSMZ 100122</strain>
    </source>
</reference>
<dbReference type="EMBL" id="CP072384">
    <property type="protein sequence ID" value="QUC08699.1"/>
    <property type="molecule type" value="Genomic_DNA"/>
</dbReference>
<evidence type="ECO:0000256" key="13">
    <source>
        <dbReference type="ARBA" id="ARBA00022448"/>
    </source>
</evidence>
<dbReference type="Pfam" id="PF02896">
    <property type="entry name" value="PEP-utilizers_C"/>
    <property type="match status" value="1"/>
</dbReference>
<feature type="region of interest" description="Disordered" evidence="23">
    <location>
        <begin position="472"/>
        <end position="498"/>
    </location>
</feature>
<dbReference type="InterPro" id="IPR050499">
    <property type="entry name" value="PEP-utilizing_PTS_enzyme"/>
</dbReference>
<comment type="subcellular location">
    <subcellularLocation>
        <location evidence="7">Cytoplasm</location>
    </subcellularLocation>
</comment>
<dbReference type="InterPro" id="IPR008279">
    <property type="entry name" value="PEP-util_enz_mobile_dom"/>
</dbReference>
<dbReference type="InterPro" id="IPR036637">
    <property type="entry name" value="Phosphohistidine_dom_sf"/>
</dbReference>
<dbReference type="Pfam" id="PF03610">
    <property type="entry name" value="EIIA-man"/>
    <property type="match status" value="1"/>
</dbReference>
<keyword evidence="18" id="KW-0479">Metal-binding</keyword>
<evidence type="ECO:0000256" key="15">
    <source>
        <dbReference type="ARBA" id="ARBA00022597"/>
    </source>
</evidence>
<dbReference type="SUPFAM" id="SSF47831">
    <property type="entry name" value="Enzyme I of the PEP:sugar phosphotransferase system HPr-binding (sub)domain"/>
    <property type="match status" value="1"/>
</dbReference>
<dbReference type="PANTHER" id="PTHR46244">
    <property type="entry name" value="PHOSPHOENOLPYRUVATE-PROTEIN PHOSPHOTRANSFERASE"/>
    <property type="match status" value="1"/>
</dbReference>
<evidence type="ECO:0000256" key="4">
    <source>
        <dbReference type="ARBA" id="ARBA00002728"/>
    </source>
</evidence>
<dbReference type="PROSITE" id="PS00369">
    <property type="entry name" value="PTS_HPR_HIS"/>
    <property type="match status" value="1"/>
</dbReference>
<comment type="catalytic activity">
    <reaction evidence="2">
        <text>dihydroxyacetone + phosphoenolpyruvate = dihydroxyacetone phosphate + pyruvate</text>
        <dbReference type="Rhea" id="RHEA:18381"/>
        <dbReference type="ChEBI" id="CHEBI:15361"/>
        <dbReference type="ChEBI" id="CHEBI:16016"/>
        <dbReference type="ChEBI" id="CHEBI:57642"/>
        <dbReference type="ChEBI" id="CHEBI:58702"/>
        <dbReference type="EC" id="2.7.1.121"/>
    </reaction>
</comment>
<comment type="function">
    <text evidence="6">General (non sugar-specific) component of the phosphoenolpyruvate-dependent sugar phosphotransferase system (sugar PTS). This major carbohydrate active-transport system catalyzes the phosphorylation of incoming sugar substrates concomitantly with their translocation across the cell membrane. The phosphoryl group from phosphoenolpyruvate (PEP) is transferred to the phosphoryl carrier protein HPr by enzyme I. Phospho-HPr then transfers it to the PTS EIIA domain.</text>
</comment>
<comment type="function">
    <text evidence="5">Component of the dihydroxyacetone kinase complex, which is responsible for the phosphoenolpyruvate (PEP)-dependent phosphorylation of dihydroxyacetone. DhaM serves as the phosphoryl donor. Is phosphorylated by phosphoenolpyruvate in an EI- and HPr-dependent reaction, and a phosphorelay system on histidine residues finally leads to phosphoryl transfer to DhaL and dihydroxyacetone.</text>
</comment>
<evidence type="ECO:0000313" key="26">
    <source>
        <dbReference type="EMBL" id="QUC08699.1"/>
    </source>
</evidence>
<keyword evidence="13" id="KW-0813">Transport</keyword>
<dbReference type="PANTHER" id="PTHR46244:SF3">
    <property type="entry name" value="PHOSPHOENOLPYRUVATE-PROTEIN PHOSPHOTRANSFERASE"/>
    <property type="match status" value="1"/>
</dbReference>
<dbReference type="RefSeq" id="WP_212325089.1">
    <property type="nucleotide sequence ID" value="NZ_AP024463.1"/>
</dbReference>
<evidence type="ECO:0000256" key="8">
    <source>
        <dbReference type="ARBA" id="ARBA00007837"/>
    </source>
</evidence>
<dbReference type="InterPro" id="IPR035895">
    <property type="entry name" value="HPr-like_sf"/>
</dbReference>
<evidence type="ECO:0000256" key="20">
    <source>
        <dbReference type="ARBA" id="ARBA00022842"/>
    </source>
</evidence>
<dbReference type="CDD" id="cd00367">
    <property type="entry name" value="PTS-HPr_like"/>
    <property type="match status" value="1"/>
</dbReference>
<keyword evidence="27" id="KW-1185">Reference proteome</keyword>
<gene>
    <name evidence="26" type="primary">ptsP</name>
    <name evidence="26" type="ORF">J5A65_02845</name>
</gene>
<dbReference type="NCBIfam" id="TIGR01003">
    <property type="entry name" value="PTS_HPr_family"/>
    <property type="match status" value="1"/>
</dbReference>
<proteinExistence type="inferred from homology"/>
<evidence type="ECO:0000256" key="17">
    <source>
        <dbReference type="ARBA" id="ARBA00022683"/>
    </source>
</evidence>
<evidence type="ECO:0000256" key="18">
    <source>
        <dbReference type="ARBA" id="ARBA00022723"/>
    </source>
</evidence>
<keyword evidence="19" id="KW-0418">Kinase</keyword>
<keyword evidence="17" id="KW-0598">Phosphotransferase system</keyword>
<evidence type="ECO:0000256" key="16">
    <source>
        <dbReference type="ARBA" id="ARBA00022679"/>
    </source>
</evidence>
<evidence type="ECO:0000256" key="11">
    <source>
        <dbReference type="ARBA" id="ARBA00016544"/>
    </source>
</evidence>
<dbReference type="GO" id="GO:0008965">
    <property type="term" value="F:phosphoenolpyruvate-protein phosphotransferase activity"/>
    <property type="evidence" value="ECO:0007669"/>
    <property type="project" value="UniProtKB-EC"/>
</dbReference>
<organism evidence="26 27">
    <name type="scientific">Arachnia rubra</name>
    <dbReference type="NCBI Taxonomy" id="1547448"/>
    <lineage>
        <taxon>Bacteria</taxon>
        <taxon>Bacillati</taxon>
        <taxon>Actinomycetota</taxon>
        <taxon>Actinomycetes</taxon>
        <taxon>Propionibacteriales</taxon>
        <taxon>Propionibacteriaceae</taxon>
        <taxon>Arachnia</taxon>
    </lineage>
</organism>
<dbReference type="InterPro" id="IPR000121">
    <property type="entry name" value="PEP_util_C"/>
</dbReference>
<name>A0ABX7Y668_9ACTN</name>
<dbReference type="InterPro" id="IPR036662">
    <property type="entry name" value="PTS_EIIA_man-typ_sf"/>
</dbReference>
<dbReference type="Pfam" id="PF05524">
    <property type="entry name" value="PEP-utilisers_N"/>
    <property type="match status" value="1"/>
</dbReference>
<comment type="subunit">
    <text evidence="22">Homodimer. The dihydroxyacetone kinase complex is composed of a homodimer of DhaM, a homodimer of DhaK and the subunit DhaL.</text>
</comment>
<dbReference type="Gene3D" id="3.30.1340.10">
    <property type="entry name" value="HPr-like"/>
    <property type="match status" value="1"/>
</dbReference>
<dbReference type="Gene3D" id="3.50.30.10">
    <property type="entry name" value="Phosphohistidine domain"/>
    <property type="match status" value="1"/>
</dbReference>
<dbReference type="NCBIfam" id="TIGR02364">
    <property type="entry name" value="dha_pts"/>
    <property type="match status" value="1"/>
</dbReference>
<accession>A0ABX7Y668</accession>
<dbReference type="InterPro" id="IPR006318">
    <property type="entry name" value="PTS_EI-like"/>
</dbReference>
<dbReference type="SUPFAM" id="SSF52009">
    <property type="entry name" value="Phosphohistidine domain"/>
    <property type="match status" value="1"/>
</dbReference>
<comment type="cofactor">
    <cofactor evidence="3">
        <name>Mg(2+)</name>
        <dbReference type="ChEBI" id="CHEBI:18420"/>
    </cofactor>
</comment>
<dbReference type="InterPro" id="IPR000032">
    <property type="entry name" value="HPr-like"/>
</dbReference>
<dbReference type="InterPro" id="IPR008731">
    <property type="entry name" value="PTS_EIN"/>
</dbReference>
<evidence type="ECO:0000259" key="25">
    <source>
        <dbReference type="PROSITE" id="PS51350"/>
    </source>
</evidence>
<evidence type="ECO:0000256" key="21">
    <source>
        <dbReference type="ARBA" id="ARBA00033235"/>
    </source>
</evidence>
<evidence type="ECO:0000256" key="23">
    <source>
        <dbReference type="SAM" id="MobiDB-lite"/>
    </source>
</evidence>
<sequence length="803" mass="81670">MALVGIVAVSHSQALAEAAVELSLQMLHGSPLPEIRIAAGTQDGRLGTDAIGVADAIRSADRGAGVVVLMDLGSAVLSAEFALDLAGDVSAILVEAPFVEGLLAATVRAALGGTLEEVAGDARAALTPKRVALGVEADNTPSGDPHAAWTAEAEARATLPNPAGLHARPAALLVSEAGRFDAEVRLRCHDLEGSATSSIALATLNARQGDEVWIGARGPQAGDVVAALVALVENGFGERGGTAASPVVVTGQQGVSPGRVVGIARVMAAPMTEPPAETPLKPRRLAAEKTRLATALEDVAADYERRADAAGTEAGQILRATAVLARDPELRGSAEALIDALGAGAATAIWGAANGIVDRLAATGGIIAERVTDITDIRDRVICHLLDRPMPGVPKSDKPFVLVAHDLAPAEAATLTGHHCLGIVTAGGGPTSHTSVLARSLGIPAVVGFADALGIPDGAEVLVDGSSGEVVVSPSESQRAGARTSPAPLEALGGPGSTRDGVPVPLLANVGSAADSQAAAAARAEGIGLFRTELSFFDAEAEPDPEQQFATYWDVLTPFAGREVVVRTLDAGSDKPMPFLTIPGEDNPALGIRGYRTTIHSPAVLARQLEAIARAAEASNAETWVMAPMISTPGEAAEFASLARSAGLGRAGVMVETPSAALQAAEILAEVDFVSIGTNDLAQYTMAADRQAVGLGALQDLWQPAVLRLLDLVGDAGRKAGKPVGVCGEAAADPEMAPVLVGLGVTSLSMSLRALEPVRRALSQVTLDECQRAARAAVAASGPEAARKAACSIFLPRRPTAMQ</sequence>
<comment type="catalytic activity">
    <reaction evidence="1">
        <text>L-histidyl-[protein] + phosphoenolpyruvate = N(pros)-phospho-L-histidyl-[protein] + pyruvate</text>
        <dbReference type="Rhea" id="RHEA:23880"/>
        <dbReference type="Rhea" id="RHEA-COMP:9745"/>
        <dbReference type="Rhea" id="RHEA-COMP:9746"/>
        <dbReference type="ChEBI" id="CHEBI:15361"/>
        <dbReference type="ChEBI" id="CHEBI:29979"/>
        <dbReference type="ChEBI" id="CHEBI:58702"/>
        <dbReference type="ChEBI" id="CHEBI:64837"/>
        <dbReference type="EC" id="2.7.3.9"/>
    </reaction>
</comment>
<evidence type="ECO:0000256" key="1">
    <source>
        <dbReference type="ARBA" id="ARBA00000683"/>
    </source>
</evidence>
<comment type="function">
    <text evidence="4">General (non sugar-specific) component of the phosphoenolpyruvate-dependent sugar phosphotransferase system (sugar PTS). This major carbohydrate active-transport system catalyzes the phosphorylation of incoming sugar substrates concomitantly with their translocation across the cell membrane. Enzyme I transfers the phosphoryl group from phosphoenolpyruvate (PEP) to the phosphoryl carrier protein (HPr).</text>
</comment>
<dbReference type="SUPFAM" id="SSF51621">
    <property type="entry name" value="Phosphoenolpyruvate/pyruvate domain"/>
    <property type="match status" value="1"/>
</dbReference>
<dbReference type="PROSITE" id="PS51096">
    <property type="entry name" value="PTS_EIIA_TYPE_4"/>
    <property type="match status" value="1"/>
</dbReference>
<dbReference type="Gene3D" id="1.10.274.10">
    <property type="entry name" value="PtsI, HPr-binding domain"/>
    <property type="match status" value="1"/>
</dbReference>
<dbReference type="PRINTS" id="PR01736">
    <property type="entry name" value="PHPHTRNFRASE"/>
</dbReference>
<dbReference type="InterPro" id="IPR023151">
    <property type="entry name" value="PEP_util_CS"/>
</dbReference>
<evidence type="ECO:0000256" key="3">
    <source>
        <dbReference type="ARBA" id="ARBA00001946"/>
    </source>
</evidence>
<evidence type="ECO:0000256" key="22">
    <source>
        <dbReference type="ARBA" id="ARBA00046577"/>
    </source>
</evidence>